<dbReference type="AlphaFoldDB" id="A0A1S9RPE8"/>
<sequence>MTGSIDTAAINCAENVALNHLLHEVPESPQHCPIEPSRVRKKGYLLPFTKERDLVDILSFLAKTKEGPEYIPAMCIEQAPNGRALKALLAINKRTFTDGNGLLQTLKTRFENVFDVLRRSLYERGSSTEITKQLLEMIIQMCSSRITSRLRLTGKKKRESKASIKEILVKAMEGTQQIDSHELRQSSLETSLLLFHEESKRVIQSVNEWSNHRVPARLNSIVEQVYRLNNVQGLQRLLQLIPFGPKKIINESDFANSLLNIIQKISRYKEAAMVLHRTAKKFPFVRNIEVQPVILPAEAFDSIDNPAYSPSLQAVLSRLGKVNGKKYTISEVSRLINKSKIESLGNKFRQKTSSILQEAKIHAEVQIIAHCEANAGPLFPRVIGSSKDVCFLCHALIQTHGKMHTSRTHGKLYPNWRLPKASSFKVLEHRFNDFLLNYARETIKAREKGQPTRLHPCPNESTLLPMLVSMSTISAIQHSIASTTEKPALVPEIRPELEITKSMLSNTFSTKRHGPSMISKLSHTHSLVSSDAYNGNISVLSSPTRFCADRLHIYVEAEESSASGYTPPFPKYSIEQITIDQETRLSNESLVVDVFGLQGEMTYPLPVDRTIHLTGNDTIVKIVFKQ</sequence>
<name>A0A1S9RPE8_PENBI</name>
<gene>
    <name evidence="1" type="ORF">PEBR_17268</name>
</gene>
<evidence type="ECO:0000313" key="2">
    <source>
        <dbReference type="Proteomes" id="UP000190744"/>
    </source>
</evidence>
<organism evidence="1 2">
    <name type="scientific">Penicillium brasilianum</name>
    <dbReference type="NCBI Taxonomy" id="104259"/>
    <lineage>
        <taxon>Eukaryota</taxon>
        <taxon>Fungi</taxon>
        <taxon>Dikarya</taxon>
        <taxon>Ascomycota</taxon>
        <taxon>Pezizomycotina</taxon>
        <taxon>Eurotiomycetes</taxon>
        <taxon>Eurotiomycetidae</taxon>
        <taxon>Eurotiales</taxon>
        <taxon>Aspergillaceae</taxon>
        <taxon>Penicillium</taxon>
    </lineage>
</organism>
<dbReference type="PANTHER" id="PTHR42037">
    <property type="match status" value="1"/>
</dbReference>
<reference evidence="2" key="1">
    <citation type="submission" date="2015-09" db="EMBL/GenBank/DDBJ databases">
        <authorList>
            <person name="Fill T.P."/>
            <person name="Baretta J.F."/>
            <person name="de Almeida L.G."/>
            <person name="Rocha M."/>
            <person name="de Souza D.H."/>
            <person name="Malavazi I."/>
            <person name="Cerdeira L.T."/>
            <person name="Hong H."/>
            <person name="Samborskyy M."/>
            <person name="de Vasconcelos A.T."/>
            <person name="Leadlay P."/>
            <person name="Rodrigues-Filho E."/>
        </authorList>
    </citation>
    <scope>NUCLEOTIDE SEQUENCE [LARGE SCALE GENOMIC DNA]</scope>
    <source>
        <strain evidence="2">LaBioMMi 136</strain>
    </source>
</reference>
<evidence type="ECO:0000313" key="1">
    <source>
        <dbReference type="EMBL" id="OOQ87383.1"/>
    </source>
</evidence>
<proteinExistence type="predicted"/>
<dbReference type="Pfam" id="PF14441">
    <property type="entry name" value="OTT_1508_deam"/>
    <property type="match status" value="1"/>
</dbReference>
<dbReference type="InterPro" id="IPR027796">
    <property type="entry name" value="OTT_1508_deam-like"/>
</dbReference>
<comment type="caution">
    <text evidence="1">The sequence shown here is derived from an EMBL/GenBank/DDBJ whole genome shotgun (WGS) entry which is preliminary data.</text>
</comment>
<dbReference type="Proteomes" id="UP000190744">
    <property type="component" value="Unassembled WGS sequence"/>
</dbReference>
<protein>
    <submittedName>
        <fullName evidence="1">Uncharacterized protein</fullName>
    </submittedName>
</protein>
<accession>A0A1S9RPE8</accession>
<dbReference type="PANTHER" id="PTHR42037:SF1">
    <property type="match status" value="1"/>
</dbReference>
<dbReference type="EMBL" id="LJBN01000125">
    <property type="protein sequence ID" value="OOQ87383.1"/>
    <property type="molecule type" value="Genomic_DNA"/>
</dbReference>